<accession>A0ABW2RRL7</accession>
<feature type="chain" id="PRO_5045063855" description="DUF333 domain-containing protein" evidence="1">
    <location>
        <begin position="28"/>
        <end position="126"/>
    </location>
</feature>
<protein>
    <recommendedName>
        <fullName evidence="4">DUF333 domain-containing protein</fullName>
    </recommendedName>
</protein>
<evidence type="ECO:0000313" key="2">
    <source>
        <dbReference type="EMBL" id="MFC7446435.1"/>
    </source>
</evidence>
<dbReference type="Proteomes" id="UP001596484">
    <property type="component" value="Unassembled WGS sequence"/>
</dbReference>
<feature type="signal peptide" evidence="1">
    <location>
        <begin position="1"/>
        <end position="27"/>
    </location>
</feature>
<sequence length="126" mass="12965">MSTNRITTALRTAAVAALIGLPALGFAGTAAAMHPGEHPPAVDPIVGTLGGQPCPGNRVGIDADTGEQLMCVYSPNGGIWVRTNGGIIGVHEWSSPCDPSTDNVSQTPEGKVVRCTPTKNQWLYGA</sequence>
<evidence type="ECO:0000256" key="1">
    <source>
        <dbReference type="SAM" id="SignalP"/>
    </source>
</evidence>
<dbReference type="RefSeq" id="WP_378400595.1">
    <property type="nucleotide sequence ID" value="NZ_JBHTCS010000001.1"/>
</dbReference>
<evidence type="ECO:0008006" key="4">
    <source>
        <dbReference type="Google" id="ProtNLM"/>
    </source>
</evidence>
<comment type="caution">
    <text evidence="2">The sequence shown here is derived from an EMBL/GenBank/DDBJ whole genome shotgun (WGS) entry which is preliminary data.</text>
</comment>
<keyword evidence="3" id="KW-1185">Reference proteome</keyword>
<proteinExistence type="predicted"/>
<gene>
    <name evidence="2" type="ORF">ACFQS9_00875</name>
</gene>
<reference evidence="3" key="1">
    <citation type="journal article" date="2019" name="Int. J. Syst. Evol. Microbiol.">
        <title>The Global Catalogue of Microorganisms (GCM) 10K type strain sequencing project: providing services to taxonomists for standard genome sequencing and annotation.</title>
        <authorList>
            <consortium name="The Broad Institute Genomics Platform"/>
            <consortium name="The Broad Institute Genome Sequencing Center for Infectious Disease"/>
            <person name="Wu L."/>
            <person name="Ma J."/>
        </authorList>
    </citation>
    <scope>NUCLEOTIDE SEQUENCE [LARGE SCALE GENOMIC DNA]</scope>
    <source>
        <strain evidence="3">ICMP 19430</strain>
    </source>
</reference>
<keyword evidence="1" id="KW-0732">Signal</keyword>
<name>A0ABW2RRL7_9NOCA</name>
<organism evidence="2 3">
    <name type="scientific">Rhodococcus daqingensis</name>
    <dbReference type="NCBI Taxonomy" id="2479363"/>
    <lineage>
        <taxon>Bacteria</taxon>
        <taxon>Bacillati</taxon>
        <taxon>Actinomycetota</taxon>
        <taxon>Actinomycetes</taxon>
        <taxon>Mycobacteriales</taxon>
        <taxon>Nocardiaceae</taxon>
        <taxon>Rhodococcus</taxon>
    </lineage>
</organism>
<dbReference type="EMBL" id="JBHTCS010000001">
    <property type="protein sequence ID" value="MFC7446435.1"/>
    <property type="molecule type" value="Genomic_DNA"/>
</dbReference>
<evidence type="ECO:0000313" key="3">
    <source>
        <dbReference type="Proteomes" id="UP001596484"/>
    </source>
</evidence>